<dbReference type="RefSeq" id="WP_007105247.1">
    <property type="nucleotide sequence ID" value="NZ_BAER01000061.1"/>
</dbReference>
<evidence type="ECO:0008006" key="4">
    <source>
        <dbReference type="Google" id="ProtNLM"/>
    </source>
</evidence>
<sequence>MTVKGTFDVDLSPQNDKNTPAGRMLIEKKYTGAMVGLGLGQMISKHTDNGVAVYFAIEEFVGCVDEKDGSFTLLHQGKMSAEEQSLEISILAGSGSGALTNICGNMRIIQQDGKHHYELDYQLSLLV</sequence>
<dbReference type="AlphaFoldDB" id="K6ZXJ2"/>
<protein>
    <recommendedName>
        <fullName evidence="4">DUF3224 domain-containing protein</fullName>
    </recommendedName>
</protein>
<gene>
    <name evidence="2" type="ORF">GPLA_2570</name>
</gene>
<evidence type="ECO:0000313" key="3">
    <source>
        <dbReference type="Proteomes" id="UP000006322"/>
    </source>
</evidence>
<dbReference type="Pfam" id="PF11528">
    <property type="entry name" value="DUF3224"/>
    <property type="match status" value="1"/>
</dbReference>
<feature type="region of interest" description="Disordered" evidence="1">
    <location>
        <begin position="1"/>
        <end position="20"/>
    </location>
</feature>
<dbReference type="STRING" id="1129793.GPLA_2570"/>
<evidence type="ECO:0000313" key="2">
    <source>
        <dbReference type="EMBL" id="GAC33468.1"/>
    </source>
</evidence>
<dbReference type="InterPro" id="IPR023159">
    <property type="entry name" value="SO1590-like_sf"/>
</dbReference>
<dbReference type="EMBL" id="BAER01000061">
    <property type="protein sequence ID" value="GAC33468.1"/>
    <property type="molecule type" value="Genomic_DNA"/>
</dbReference>
<comment type="caution">
    <text evidence="2">The sequence shown here is derived from an EMBL/GenBank/DDBJ whole genome shotgun (WGS) entry which is preliminary data.</text>
</comment>
<dbReference type="Gene3D" id="2.40.350.10">
    <property type="entry name" value="SO1590-like"/>
    <property type="match status" value="1"/>
</dbReference>
<name>K6ZXJ2_9ALTE</name>
<organism evidence="2 3">
    <name type="scientific">Paraglaciecola polaris LMG 21857</name>
    <dbReference type="NCBI Taxonomy" id="1129793"/>
    <lineage>
        <taxon>Bacteria</taxon>
        <taxon>Pseudomonadati</taxon>
        <taxon>Pseudomonadota</taxon>
        <taxon>Gammaproteobacteria</taxon>
        <taxon>Alteromonadales</taxon>
        <taxon>Alteromonadaceae</taxon>
        <taxon>Paraglaciecola</taxon>
    </lineage>
</organism>
<dbReference type="SUPFAM" id="SSF159238">
    <property type="entry name" value="SO1590-like"/>
    <property type="match status" value="1"/>
</dbReference>
<proteinExistence type="predicted"/>
<keyword evidence="3" id="KW-1185">Reference proteome</keyword>
<dbReference type="InterPro" id="IPR021607">
    <property type="entry name" value="DUF3224"/>
</dbReference>
<evidence type="ECO:0000256" key="1">
    <source>
        <dbReference type="SAM" id="MobiDB-lite"/>
    </source>
</evidence>
<reference evidence="3" key="1">
    <citation type="journal article" date="2014" name="Environ. Microbiol.">
        <title>Comparative genomics of the marine bacterial genus Glaciecola reveals the high degree of genomic diversity and genomic characteristic for cold adaptation.</title>
        <authorList>
            <person name="Qin Q.L."/>
            <person name="Xie B.B."/>
            <person name="Yu Y."/>
            <person name="Shu Y.L."/>
            <person name="Rong J.C."/>
            <person name="Zhang Y.J."/>
            <person name="Zhao D.L."/>
            <person name="Chen X.L."/>
            <person name="Zhang X.Y."/>
            <person name="Chen B."/>
            <person name="Zhou B.C."/>
            <person name="Zhang Y.Z."/>
        </authorList>
    </citation>
    <scope>NUCLEOTIDE SEQUENCE [LARGE SCALE GENOMIC DNA]</scope>
    <source>
        <strain evidence="3">LMG 21857</strain>
    </source>
</reference>
<accession>K6ZXJ2</accession>
<dbReference type="OrthoDB" id="69764at2"/>
<dbReference type="Proteomes" id="UP000006322">
    <property type="component" value="Unassembled WGS sequence"/>
</dbReference>